<evidence type="ECO:0000313" key="5">
    <source>
        <dbReference type="Proteomes" id="UP000307169"/>
    </source>
</evidence>
<dbReference type="Gene3D" id="1.20.900.10">
    <property type="entry name" value="Dbl homology (DH) domain"/>
    <property type="match status" value="1"/>
</dbReference>
<feature type="compositionally biased region" description="Polar residues" evidence="1">
    <location>
        <begin position="420"/>
        <end position="454"/>
    </location>
</feature>
<feature type="compositionally biased region" description="Pro residues" evidence="1">
    <location>
        <begin position="516"/>
        <end position="526"/>
    </location>
</feature>
<sequence>MNPLNDLIETEKKFVEDMAIIVRKVASAWSRSNFPPPEIDRMFRIIESVYRINRSFLNNLLSTNNNYKLIGDSLLNFIKDFQSSYDKYVQLYTSSPPFSKHKNIQENDQLHQILASMDRDIDELFELPAKRLKYYLNLYKKLLTSTNPSKPDYNLLKDSVETLQRLVDLIDNSTINKLTSSSTSLSHQPTVRFNPEDPLKLRAKASNDIQSDDSSISTISQDDQDDIDDETDNNQNNSDDTASIDSHNSTMNKRESPPIPEAQLKAVDLSERLDTSRTLDIFTMQQKKCKLQIQPPQLPFKRELRRSADVVLSFTPSAAPQSTQEIVMRRAHIFLLSDLFLVAERMTANEKEAGVALPGTDMWLSFPPLSGKFLKATQNKQENAFDLGIMNKETLTIKVESIEARDSWIQDISNCTQFAFNGTTNKPPPSDQLQNLNLNAPPAQISSSQTSSPQFPNPPPRDHLPPMENVPTLGSQFERPPPPHVLQNNQLTANNLSNIPGYGPQPAQIRPIRPGMIPPPPPPFDTLPPRLQQNDNMNRMPSLDTINTNSTNSNSNSNSINGGLSKYAMPSNLMGQFKTASPNTKSQDEDTPPPSPTEIKPTEPEKIRMSAQMRCKVFIKHGHQAWKSLGSGGLKLFTQSPQNKKQLVVESDKAKSLLISNYVLLDAVERVGKTGLAVEMSDNGQRTGVIYLLQLKSDQSAKGLFDELVKGSSRDANRR</sequence>
<dbReference type="InterPro" id="IPR035899">
    <property type="entry name" value="DBL_dom_sf"/>
</dbReference>
<dbReference type="PROSITE" id="PS50010">
    <property type="entry name" value="DH_2"/>
    <property type="match status" value="1"/>
</dbReference>
<feature type="compositionally biased region" description="Low complexity" evidence="1">
    <location>
        <begin position="206"/>
        <end position="221"/>
    </location>
</feature>
<name>A0A4T0MYT4_9BASI</name>
<evidence type="ECO:0000313" key="6">
    <source>
        <dbReference type="Proteomes" id="UP000310685"/>
    </source>
</evidence>
<dbReference type="Proteomes" id="UP000307169">
    <property type="component" value="Unassembled WGS sequence"/>
</dbReference>
<feature type="compositionally biased region" description="Acidic residues" evidence="1">
    <location>
        <begin position="222"/>
        <end position="232"/>
    </location>
</feature>
<feature type="compositionally biased region" description="Low complexity" evidence="1">
    <location>
        <begin position="545"/>
        <end position="561"/>
    </location>
</feature>
<evidence type="ECO:0000313" key="3">
    <source>
        <dbReference type="EMBL" id="TIB81256.1"/>
    </source>
</evidence>
<dbReference type="Pfam" id="PF00621">
    <property type="entry name" value="RhoGEF"/>
    <property type="match status" value="1"/>
</dbReference>
<reference evidence="5 6" key="1">
    <citation type="submission" date="2019-03" db="EMBL/GenBank/DDBJ databases">
        <title>Sequencing 25 genomes of Wallemia mellicola.</title>
        <authorList>
            <person name="Gostincar C."/>
        </authorList>
    </citation>
    <scope>NUCLEOTIDE SEQUENCE [LARGE SCALE GENOMIC DNA]</scope>
    <source>
        <strain evidence="4 5">EXF-1262</strain>
        <strain evidence="3 6">EXF-6152</strain>
    </source>
</reference>
<accession>A0A4T0MYT4</accession>
<proteinExistence type="predicted"/>
<dbReference type="EMBL" id="SPRH01000005">
    <property type="protein sequence ID" value="TIC03934.1"/>
    <property type="molecule type" value="Genomic_DNA"/>
</dbReference>
<evidence type="ECO:0000259" key="2">
    <source>
        <dbReference type="PROSITE" id="PS50010"/>
    </source>
</evidence>
<dbReference type="Proteomes" id="UP000310685">
    <property type="component" value="Unassembled WGS sequence"/>
</dbReference>
<dbReference type="GO" id="GO:0005085">
    <property type="term" value="F:guanyl-nucleotide exchange factor activity"/>
    <property type="evidence" value="ECO:0007669"/>
    <property type="project" value="InterPro"/>
</dbReference>
<dbReference type="EMBL" id="SPRC01000009">
    <property type="protein sequence ID" value="TIB81256.1"/>
    <property type="molecule type" value="Genomic_DNA"/>
</dbReference>
<feature type="domain" description="DH" evidence="2">
    <location>
        <begin position="1"/>
        <end position="173"/>
    </location>
</feature>
<dbReference type="SMART" id="SM00325">
    <property type="entry name" value="RhoGEF"/>
    <property type="match status" value="1"/>
</dbReference>
<comment type="caution">
    <text evidence="4">The sequence shown here is derived from an EMBL/GenBank/DDBJ whole genome shotgun (WGS) entry which is preliminary data.</text>
</comment>
<gene>
    <name evidence="4" type="ORF">E3Q17_00741</name>
    <name evidence="3" type="ORF">E3Q22_01240</name>
</gene>
<feature type="compositionally biased region" description="Polar residues" evidence="1">
    <location>
        <begin position="179"/>
        <end position="191"/>
    </location>
</feature>
<organism evidence="4 5">
    <name type="scientific">Wallemia mellicola</name>
    <dbReference type="NCBI Taxonomy" id="1708541"/>
    <lineage>
        <taxon>Eukaryota</taxon>
        <taxon>Fungi</taxon>
        <taxon>Dikarya</taxon>
        <taxon>Basidiomycota</taxon>
        <taxon>Wallemiomycotina</taxon>
        <taxon>Wallemiomycetes</taxon>
        <taxon>Wallemiales</taxon>
        <taxon>Wallemiaceae</taxon>
        <taxon>Wallemia</taxon>
    </lineage>
</organism>
<dbReference type="InterPro" id="IPR000219">
    <property type="entry name" value="DH_dom"/>
</dbReference>
<feature type="region of interest" description="Disordered" evidence="1">
    <location>
        <begin position="179"/>
        <end position="198"/>
    </location>
</feature>
<feature type="region of interest" description="Disordered" evidence="1">
    <location>
        <begin position="420"/>
        <end position="605"/>
    </location>
</feature>
<evidence type="ECO:0000256" key="1">
    <source>
        <dbReference type="SAM" id="MobiDB-lite"/>
    </source>
</evidence>
<feature type="region of interest" description="Disordered" evidence="1">
    <location>
        <begin position="205"/>
        <end position="262"/>
    </location>
</feature>
<dbReference type="SUPFAM" id="SSF48065">
    <property type="entry name" value="DBL homology domain (DH-domain)"/>
    <property type="match status" value="1"/>
</dbReference>
<dbReference type="AlphaFoldDB" id="A0A4T0MYT4"/>
<feature type="compositionally biased region" description="Polar residues" evidence="1">
    <location>
        <begin position="486"/>
        <end position="498"/>
    </location>
</feature>
<protein>
    <recommendedName>
        <fullName evidence="2">DH domain-containing protein</fullName>
    </recommendedName>
</protein>
<evidence type="ECO:0000313" key="4">
    <source>
        <dbReference type="EMBL" id="TIC03934.1"/>
    </source>
</evidence>
<dbReference type="Gene3D" id="2.30.29.30">
    <property type="entry name" value="Pleckstrin-homology domain (PH domain)/Phosphotyrosine-binding domain (PTB)"/>
    <property type="match status" value="1"/>
</dbReference>
<dbReference type="SUPFAM" id="SSF50729">
    <property type="entry name" value="PH domain-like"/>
    <property type="match status" value="1"/>
</dbReference>
<feature type="compositionally biased region" description="Polar residues" evidence="1">
    <location>
        <begin position="238"/>
        <end position="251"/>
    </location>
</feature>
<dbReference type="InterPro" id="IPR011993">
    <property type="entry name" value="PH-like_dom_sf"/>
</dbReference>